<dbReference type="EMBL" id="WNEG01000055">
    <property type="protein sequence ID" value="NMG83136.1"/>
    <property type="molecule type" value="Genomic_DNA"/>
</dbReference>
<proteinExistence type="predicted"/>
<dbReference type="Proteomes" id="UP000606580">
    <property type="component" value="Unassembled WGS sequence"/>
</dbReference>
<comment type="caution">
    <text evidence="1">The sequence shown here is derived from an EMBL/GenBank/DDBJ whole genome shotgun (WGS) entry which is preliminary data.</text>
</comment>
<name>A0A848D9B2_9EURY</name>
<accession>A0A848D9B2</accession>
<reference evidence="1" key="1">
    <citation type="journal article" date="2020" name="MBio">
        <title>'Candidatus Ethanoperedens,' a Thermophilic Genus of Archaea Mediating the Anaerobic Oxidation of Ethane.</title>
        <authorList>
            <person name="Hahn C.J."/>
            <person name="Laso-Perez R."/>
            <person name="Vulcano F."/>
            <person name="Vaziourakis K.M."/>
            <person name="Stokke R."/>
            <person name="Steen I.H."/>
            <person name="Teske A."/>
            <person name="Boetius A."/>
            <person name="Liebeke M."/>
            <person name="Amann R."/>
            <person name="Knittel K."/>
            <person name="Wegener G."/>
        </authorList>
    </citation>
    <scope>NUCLEOTIDE SEQUENCE</scope>
    <source>
        <strain evidence="1">GoM-Arc1-LC-WB58</strain>
    </source>
</reference>
<protein>
    <submittedName>
        <fullName evidence="1">Uncharacterized protein</fullName>
    </submittedName>
</protein>
<sequence>MTILHTGYQPGTCGGLDAKLITMVEAQRDALVVSLDLVDKYKELQSLKYMTIGTHPLVSTPHTILSKWLLDNRIVEDGVFKWKRGIVK</sequence>
<evidence type="ECO:0000313" key="2">
    <source>
        <dbReference type="Proteomes" id="UP000606580"/>
    </source>
</evidence>
<organism evidence="1 2">
    <name type="scientific">Candidatus Ethanoperedens thermophilum</name>
    <dbReference type="NCBI Taxonomy" id="2766897"/>
    <lineage>
        <taxon>Archaea</taxon>
        <taxon>Methanobacteriati</taxon>
        <taxon>Methanobacteriota</taxon>
        <taxon>Stenosarchaea group</taxon>
        <taxon>Methanomicrobia</taxon>
        <taxon>Methanosarcinales</taxon>
        <taxon>Methanosarcinales incertae sedis</taxon>
        <taxon>GOM Arc I cluster</taxon>
        <taxon>Candidatus Ethanoperedens</taxon>
    </lineage>
</organism>
<dbReference type="AlphaFoldDB" id="A0A848D9B2"/>
<gene>
    <name evidence="1" type="ORF">GIS02_02890</name>
</gene>
<evidence type="ECO:0000313" key="1">
    <source>
        <dbReference type="EMBL" id="NMG83136.1"/>
    </source>
</evidence>